<keyword evidence="7" id="KW-0611">Plant defense</keyword>
<protein>
    <submittedName>
        <fullName evidence="10">Uncharacterized protein</fullName>
    </submittedName>
</protein>
<evidence type="ECO:0000256" key="4">
    <source>
        <dbReference type="ARBA" id="ARBA00022529"/>
    </source>
</evidence>
<evidence type="ECO:0000256" key="9">
    <source>
        <dbReference type="SAM" id="SignalP"/>
    </source>
</evidence>
<comment type="similarity">
    <text evidence="2">Belongs to the DEFL family.</text>
</comment>
<evidence type="ECO:0000256" key="2">
    <source>
        <dbReference type="ARBA" id="ARBA00006722"/>
    </source>
</evidence>
<name>A0A5S9XSL7_ARATH</name>
<evidence type="ECO:0000313" key="11">
    <source>
        <dbReference type="Proteomes" id="UP000434276"/>
    </source>
</evidence>
<evidence type="ECO:0000256" key="5">
    <source>
        <dbReference type="ARBA" id="ARBA00022577"/>
    </source>
</evidence>
<keyword evidence="3" id="KW-0964">Secreted</keyword>
<dbReference type="PANTHER" id="PTHR33830:SF10">
    <property type="entry name" value="DEFENSIN-LIKE PROTEIN 122-RELATED"/>
    <property type="match status" value="1"/>
</dbReference>
<keyword evidence="6 9" id="KW-0732">Signal</keyword>
<comment type="subcellular location">
    <subcellularLocation>
        <location evidence="1">Secreted</location>
    </subcellularLocation>
</comment>
<dbReference type="Proteomes" id="UP000434276">
    <property type="component" value="Unassembled WGS sequence"/>
</dbReference>
<dbReference type="AlphaFoldDB" id="A0A5S9XSL7"/>
<dbReference type="EMBL" id="CACSHJ010000095">
    <property type="protein sequence ID" value="CAA0394360.1"/>
    <property type="molecule type" value="Genomic_DNA"/>
</dbReference>
<sequence length="77" mass="8847">MTKNTALTIFMVVLVIGMVMEETQRDTCHEYLYLEKCENNQCNSECATKFKEVGVFGFCVPPRSEPTEQFCICSYNC</sequence>
<evidence type="ECO:0000256" key="3">
    <source>
        <dbReference type="ARBA" id="ARBA00022525"/>
    </source>
</evidence>
<dbReference type="GO" id="GO:0005576">
    <property type="term" value="C:extracellular region"/>
    <property type="evidence" value="ECO:0007669"/>
    <property type="project" value="UniProtKB-SubCell"/>
</dbReference>
<evidence type="ECO:0000256" key="6">
    <source>
        <dbReference type="ARBA" id="ARBA00022729"/>
    </source>
</evidence>
<evidence type="ECO:0000256" key="7">
    <source>
        <dbReference type="ARBA" id="ARBA00022821"/>
    </source>
</evidence>
<dbReference type="GO" id="GO:0031640">
    <property type="term" value="P:killing of cells of another organism"/>
    <property type="evidence" value="ECO:0007669"/>
    <property type="project" value="UniProtKB-KW"/>
</dbReference>
<keyword evidence="8" id="KW-1015">Disulfide bond</keyword>
<evidence type="ECO:0000313" key="10">
    <source>
        <dbReference type="EMBL" id="CAA0394360.1"/>
    </source>
</evidence>
<dbReference type="GO" id="GO:0050832">
    <property type="term" value="P:defense response to fungus"/>
    <property type="evidence" value="ECO:0007669"/>
    <property type="project" value="UniProtKB-KW"/>
</dbReference>
<accession>A0A5S9XSL7</accession>
<keyword evidence="4" id="KW-0929">Antimicrobial</keyword>
<organism evidence="10 11">
    <name type="scientific">Arabidopsis thaliana</name>
    <name type="common">Mouse-ear cress</name>
    <dbReference type="NCBI Taxonomy" id="3702"/>
    <lineage>
        <taxon>Eukaryota</taxon>
        <taxon>Viridiplantae</taxon>
        <taxon>Streptophyta</taxon>
        <taxon>Embryophyta</taxon>
        <taxon>Tracheophyta</taxon>
        <taxon>Spermatophyta</taxon>
        <taxon>Magnoliopsida</taxon>
        <taxon>eudicotyledons</taxon>
        <taxon>Gunneridae</taxon>
        <taxon>Pentapetalae</taxon>
        <taxon>rosids</taxon>
        <taxon>malvids</taxon>
        <taxon>Brassicales</taxon>
        <taxon>Brassicaceae</taxon>
        <taxon>Camelineae</taxon>
        <taxon>Arabidopsis</taxon>
    </lineage>
</organism>
<feature type="chain" id="PRO_5024850539" evidence="9">
    <location>
        <begin position="22"/>
        <end position="77"/>
    </location>
</feature>
<keyword evidence="5" id="KW-0295">Fungicide</keyword>
<dbReference type="InterPro" id="IPR010851">
    <property type="entry name" value="DEFL"/>
</dbReference>
<dbReference type="OrthoDB" id="1020703at2759"/>
<proteinExistence type="inferred from homology"/>
<evidence type="ECO:0000256" key="8">
    <source>
        <dbReference type="ARBA" id="ARBA00023157"/>
    </source>
</evidence>
<gene>
    <name evidence="10" type="ORF">C24_LOCUS17459</name>
</gene>
<dbReference type="Pfam" id="PF07333">
    <property type="entry name" value="SLR1-BP"/>
    <property type="match status" value="1"/>
</dbReference>
<dbReference type="ExpressionAtlas" id="A0A5S9XSL7">
    <property type="expression patterns" value="baseline and differential"/>
</dbReference>
<evidence type="ECO:0000256" key="1">
    <source>
        <dbReference type="ARBA" id="ARBA00004613"/>
    </source>
</evidence>
<feature type="signal peptide" evidence="9">
    <location>
        <begin position="1"/>
        <end position="21"/>
    </location>
</feature>
<reference evidence="10 11" key="1">
    <citation type="submission" date="2019-12" db="EMBL/GenBank/DDBJ databases">
        <authorList>
            <person name="Jiao W.-B."/>
            <person name="Schneeberger K."/>
        </authorList>
    </citation>
    <scope>NUCLEOTIDE SEQUENCE [LARGE SCALE GENOMIC DNA]</scope>
    <source>
        <strain evidence="11">cv. C24</strain>
    </source>
</reference>
<dbReference type="PANTHER" id="PTHR33830">
    <property type="entry name" value="DEFENSIN-LIKE PROTEIN 184-RELATED"/>
    <property type="match status" value="1"/>
</dbReference>